<dbReference type="EMBL" id="JBHLUD010000002">
    <property type="protein sequence ID" value="MFC0541706.1"/>
    <property type="molecule type" value="Genomic_DNA"/>
</dbReference>
<dbReference type="Proteomes" id="UP001589810">
    <property type="component" value="Unassembled WGS sequence"/>
</dbReference>
<gene>
    <name evidence="2" type="ORF">ACFFH7_09450</name>
</gene>
<evidence type="ECO:0000313" key="3">
    <source>
        <dbReference type="Proteomes" id="UP001589810"/>
    </source>
</evidence>
<keyword evidence="1" id="KW-1133">Transmembrane helix</keyword>
<accession>A0ABV6MPB5</accession>
<dbReference type="Pfam" id="PF17248">
    <property type="entry name" value="DUF5317"/>
    <property type="match status" value="1"/>
</dbReference>
<organism evidence="2 3">
    <name type="scientific">Kutzneria chonburiensis</name>
    <dbReference type="NCBI Taxonomy" id="1483604"/>
    <lineage>
        <taxon>Bacteria</taxon>
        <taxon>Bacillati</taxon>
        <taxon>Actinomycetota</taxon>
        <taxon>Actinomycetes</taxon>
        <taxon>Pseudonocardiales</taxon>
        <taxon>Pseudonocardiaceae</taxon>
        <taxon>Kutzneria</taxon>
    </lineage>
</organism>
<dbReference type="InterPro" id="IPR035168">
    <property type="entry name" value="DUF5317"/>
</dbReference>
<name>A0ABV6MPB5_9PSEU</name>
<evidence type="ECO:0000313" key="2">
    <source>
        <dbReference type="EMBL" id="MFC0541706.1"/>
    </source>
</evidence>
<keyword evidence="3" id="KW-1185">Reference proteome</keyword>
<proteinExistence type="predicted"/>
<reference evidence="2 3" key="1">
    <citation type="submission" date="2024-09" db="EMBL/GenBank/DDBJ databases">
        <authorList>
            <person name="Sun Q."/>
            <person name="Mori K."/>
        </authorList>
    </citation>
    <scope>NUCLEOTIDE SEQUENCE [LARGE SCALE GENOMIC DNA]</scope>
    <source>
        <strain evidence="2 3">TBRC 1432</strain>
    </source>
</reference>
<sequence length="186" mass="19862">MSLLVFCLPILTGLAAGYLAGGRLRHLTALRLRAWWLPWTAAAIQLAQYRLAGLRHLLQDEAHLPMLVPVFALMCLWIMLNLPRRSRPLQVSGLTVLAGAVLNGIAIAGNGRMPYSRAAAVLAGQRPGDFDSGPKNVPAVDSTHLAWLGDIIPVPPLHAVASIGDLFLLAGITLLLAFGMRPALDG</sequence>
<evidence type="ECO:0000256" key="1">
    <source>
        <dbReference type="SAM" id="Phobius"/>
    </source>
</evidence>
<feature type="transmembrane region" description="Helical" evidence="1">
    <location>
        <begin position="166"/>
        <end position="184"/>
    </location>
</feature>
<comment type="caution">
    <text evidence="2">The sequence shown here is derived from an EMBL/GenBank/DDBJ whole genome shotgun (WGS) entry which is preliminary data.</text>
</comment>
<feature type="transmembrane region" description="Helical" evidence="1">
    <location>
        <begin position="89"/>
        <end position="108"/>
    </location>
</feature>
<keyword evidence="1" id="KW-0812">Transmembrane</keyword>
<protein>
    <submittedName>
        <fullName evidence="2">DUF5317 family protein</fullName>
    </submittedName>
</protein>
<dbReference type="RefSeq" id="WP_273942261.1">
    <property type="nucleotide sequence ID" value="NZ_CP097263.1"/>
</dbReference>
<keyword evidence="1" id="KW-0472">Membrane</keyword>
<feature type="transmembrane region" description="Helical" evidence="1">
    <location>
        <begin position="64"/>
        <end position="83"/>
    </location>
</feature>